<protein>
    <submittedName>
        <fullName evidence="7">Uncharacterized protein</fullName>
    </submittedName>
</protein>
<keyword evidence="4" id="KW-0630">Potassium</keyword>
<dbReference type="EMBL" id="JBCGBO010000001">
    <property type="protein sequence ID" value="KAK9229138.1"/>
    <property type="molecule type" value="Genomic_DNA"/>
</dbReference>
<evidence type="ECO:0000256" key="3">
    <source>
        <dbReference type="ARBA" id="ARBA00022538"/>
    </source>
</evidence>
<keyword evidence="6" id="KW-1133">Transmembrane helix</keyword>
<evidence type="ECO:0000256" key="2">
    <source>
        <dbReference type="ARBA" id="ARBA00022448"/>
    </source>
</evidence>
<dbReference type="Proteomes" id="UP001428341">
    <property type="component" value="Unassembled WGS sequence"/>
</dbReference>
<dbReference type="PANTHER" id="PTHR32468:SF17">
    <property type="entry name" value="CATION_H(+) ANTIPORTER 4"/>
    <property type="match status" value="1"/>
</dbReference>
<dbReference type="Gene3D" id="1.20.1530.20">
    <property type="match status" value="1"/>
</dbReference>
<dbReference type="GO" id="GO:0006885">
    <property type="term" value="P:regulation of pH"/>
    <property type="evidence" value="ECO:0007669"/>
    <property type="project" value="TreeGrafter"/>
</dbReference>
<proteinExistence type="predicted"/>
<evidence type="ECO:0000256" key="4">
    <source>
        <dbReference type="ARBA" id="ARBA00022958"/>
    </source>
</evidence>
<sequence>MPSSTSNIQLRRHSNLPAEVEDNPTWLRRSSPRLLHANIMCNKWPSAVKEPCGLLLSPAILSKDLAESLMTDGSVQVLGTIGIFGFAFFPFLMGVKMDPRMIFRASKRALYAGLLSVAAPLVVAH</sequence>
<dbReference type="InterPro" id="IPR050794">
    <property type="entry name" value="CPA2_transporter"/>
</dbReference>
<keyword evidence="8" id="KW-1185">Reference proteome</keyword>
<evidence type="ECO:0000256" key="6">
    <source>
        <dbReference type="SAM" id="Phobius"/>
    </source>
</evidence>
<name>A0AAP0R0Z9_9ROSI</name>
<keyword evidence="6" id="KW-0472">Membrane</keyword>
<evidence type="ECO:0000256" key="1">
    <source>
        <dbReference type="ARBA" id="ARBA00004141"/>
    </source>
</evidence>
<evidence type="ECO:0000313" key="8">
    <source>
        <dbReference type="Proteomes" id="UP001428341"/>
    </source>
</evidence>
<dbReference type="GO" id="GO:0098662">
    <property type="term" value="P:inorganic cation transmembrane transport"/>
    <property type="evidence" value="ECO:0007669"/>
    <property type="project" value="TreeGrafter"/>
</dbReference>
<keyword evidence="2" id="KW-0813">Transport</keyword>
<feature type="transmembrane region" description="Helical" evidence="6">
    <location>
        <begin position="75"/>
        <end position="96"/>
    </location>
</feature>
<dbReference type="PANTHER" id="PTHR32468">
    <property type="entry name" value="CATION/H + ANTIPORTER"/>
    <property type="match status" value="1"/>
</dbReference>
<keyword evidence="5" id="KW-0406">Ion transport</keyword>
<dbReference type="InterPro" id="IPR038770">
    <property type="entry name" value="Na+/solute_symporter_sf"/>
</dbReference>
<comment type="caution">
    <text evidence="7">The sequence shown here is derived from an EMBL/GenBank/DDBJ whole genome shotgun (WGS) entry which is preliminary data.</text>
</comment>
<dbReference type="AlphaFoldDB" id="A0AAP0R0Z9"/>
<evidence type="ECO:0000256" key="5">
    <source>
        <dbReference type="ARBA" id="ARBA00023065"/>
    </source>
</evidence>
<dbReference type="GO" id="GO:0012505">
    <property type="term" value="C:endomembrane system"/>
    <property type="evidence" value="ECO:0007669"/>
    <property type="project" value="TreeGrafter"/>
</dbReference>
<gene>
    <name evidence="7" type="ORF">WN944_022095</name>
</gene>
<reference evidence="7 8" key="1">
    <citation type="submission" date="2024-05" db="EMBL/GenBank/DDBJ databases">
        <title>Haplotype-resolved chromosome-level genome assembly of Huyou (Citrus changshanensis).</title>
        <authorList>
            <person name="Miao C."/>
            <person name="Chen W."/>
            <person name="Wu Y."/>
            <person name="Wang L."/>
            <person name="Zhao S."/>
            <person name="Grierson D."/>
            <person name="Xu C."/>
            <person name="Chen K."/>
        </authorList>
    </citation>
    <scope>NUCLEOTIDE SEQUENCE [LARGE SCALE GENOMIC DNA]</scope>
    <source>
        <strain evidence="7">01-14</strain>
        <tissue evidence="7">Leaf</tissue>
    </source>
</reference>
<accession>A0AAP0R0Z9</accession>
<organism evidence="7 8">
    <name type="scientific">Citrus x changshan-huyou</name>
    <dbReference type="NCBI Taxonomy" id="2935761"/>
    <lineage>
        <taxon>Eukaryota</taxon>
        <taxon>Viridiplantae</taxon>
        <taxon>Streptophyta</taxon>
        <taxon>Embryophyta</taxon>
        <taxon>Tracheophyta</taxon>
        <taxon>Spermatophyta</taxon>
        <taxon>Magnoliopsida</taxon>
        <taxon>eudicotyledons</taxon>
        <taxon>Gunneridae</taxon>
        <taxon>Pentapetalae</taxon>
        <taxon>rosids</taxon>
        <taxon>malvids</taxon>
        <taxon>Sapindales</taxon>
        <taxon>Rutaceae</taxon>
        <taxon>Aurantioideae</taxon>
        <taxon>Citrus</taxon>
    </lineage>
</organism>
<keyword evidence="3" id="KW-0633">Potassium transport</keyword>
<dbReference type="GO" id="GO:0006813">
    <property type="term" value="P:potassium ion transport"/>
    <property type="evidence" value="ECO:0007669"/>
    <property type="project" value="UniProtKB-KW"/>
</dbReference>
<comment type="subcellular location">
    <subcellularLocation>
        <location evidence="1">Membrane</location>
        <topology evidence="1">Multi-pass membrane protein</topology>
    </subcellularLocation>
</comment>
<evidence type="ECO:0000313" key="7">
    <source>
        <dbReference type="EMBL" id="KAK9229138.1"/>
    </source>
</evidence>
<dbReference type="GO" id="GO:0016020">
    <property type="term" value="C:membrane"/>
    <property type="evidence" value="ECO:0007669"/>
    <property type="project" value="UniProtKB-SubCell"/>
</dbReference>
<keyword evidence="6" id="KW-0812">Transmembrane</keyword>